<dbReference type="InterPro" id="IPR001199">
    <property type="entry name" value="Cyt_B5-like_heme/steroid-bd"/>
</dbReference>
<comment type="catalytic activity">
    <reaction evidence="10">
        <text>[(1-&gt;4)-N-acetyl-beta-D-glucosaminyl](n) + UDP-N-acetyl-alpha-D-glucosamine = [(1-&gt;4)-N-acetyl-beta-D-glucosaminyl](n+1) + UDP + H(+)</text>
        <dbReference type="Rhea" id="RHEA:16637"/>
        <dbReference type="Rhea" id="RHEA-COMP:9593"/>
        <dbReference type="Rhea" id="RHEA-COMP:9595"/>
        <dbReference type="ChEBI" id="CHEBI:15378"/>
        <dbReference type="ChEBI" id="CHEBI:17029"/>
        <dbReference type="ChEBI" id="CHEBI:57705"/>
        <dbReference type="ChEBI" id="CHEBI:58223"/>
        <dbReference type="EC" id="2.4.1.16"/>
    </reaction>
    <physiologicalReaction direction="left-to-right" evidence="10">
        <dbReference type="Rhea" id="RHEA:16638"/>
    </physiologicalReaction>
</comment>
<evidence type="ECO:0000256" key="3">
    <source>
        <dbReference type="ARBA" id="ARBA00022475"/>
    </source>
</evidence>
<organism evidence="15 16">
    <name type="scientific">Parachaetomium inaequale</name>
    <dbReference type="NCBI Taxonomy" id="2588326"/>
    <lineage>
        <taxon>Eukaryota</taxon>
        <taxon>Fungi</taxon>
        <taxon>Dikarya</taxon>
        <taxon>Ascomycota</taxon>
        <taxon>Pezizomycotina</taxon>
        <taxon>Sordariomycetes</taxon>
        <taxon>Sordariomycetidae</taxon>
        <taxon>Sordariales</taxon>
        <taxon>Chaetomiaceae</taxon>
        <taxon>Parachaetomium</taxon>
    </lineage>
</organism>
<name>A0AAN6PLN2_9PEZI</name>
<dbReference type="Pfam" id="PF03142">
    <property type="entry name" value="Chitin_synth_2"/>
    <property type="match status" value="1"/>
</dbReference>
<dbReference type="InterPro" id="IPR027417">
    <property type="entry name" value="P-loop_NTPase"/>
</dbReference>
<keyword evidence="6 12" id="KW-0812">Transmembrane</keyword>
<dbReference type="SUPFAM" id="SSF53448">
    <property type="entry name" value="Nucleotide-diphospho-sugar transferases"/>
    <property type="match status" value="1"/>
</dbReference>
<evidence type="ECO:0000256" key="4">
    <source>
        <dbReference type="ARBA" id="ARBA00022676"/>
    </source>
</evidence>
<feature type="transmembrane region" description="Helical" evidence="12">
    <location>
        <begin position="1435"/>
        <end position="1456"/>
    </location>
</feature>
<evidence type="ECO:0000256" key="6">
    <source>
        <dbReference type="ARBA" id="ARBA00022692"/>
    </source>
</evidence>
<comment type="caution">
    <text evidence="15">The sequence shown here is derived from an EMBL/GenBank/DDBJ whole genome shotgun (WGS) entry which is preliminary data.</text>
</comment>
<dbReference type="PROSITE" id="PS50255">
    <property type="entry name" value="CYTOCHROME_B5_2"/>
    <property type="match status" value="1"/>
</dbReference>
<dbReference type="Proteomes" id="UP001303115">
    <property type="component" value="Unassembled WGS sequence"/>
</dbReference>
<dbReference type="GO" id="GO:0005524">
    <property type="term" value="F:ATP binding"/>
    <property type="evidence" value="ECO:0007669"/>
    <property type="project" value="InterPro"/>
</dbReference>
<feature type="transmembrane region" description="Helical" evidence="12">
    <location>
        <begin position="1044"/>
        <end position="1062"/>
    </location>
</feature>
<dbReference type="FunFam" id="1.10.10.820:FF:000010">
    <property type="entry name" value="Chitin synthase 6"/>
    <property type="match status" value="1"/>
</dbReference>
<dbReference type="GO" id="GO:0031505">
    <property type="term" value="P:fungal-type cell wall organization"/>
    <property type="evidence" value="ECO:0007669"/>
    <property type="project" value="TreeGrafter"/>
</dbReference>
<accession>A0AAN6PLN2</accession>
<reference evidence="16" key="1">
    <citation type="journal article" date="2023" name="Mol. Phylogenet. Evol.">
        <title>Genome-scale phylogeny and comparative genomics of the fungal order Sordariales.</title>
        <authorList>
            <person name="Hensen N."/>
            <person name="Bonometti L."/>
            <person name="Westerberg I."/>
            <person name="Brannstrom I.O."/>
            <person name="Guillou S."/>
            <person name="Cros-Aarteil S."/>
            <person name="Calhoun S."/>
            <person name="Haridas S."/>
            <person name="Kuo A."/>
            <person name="Mondo S."/>
            <person name="Pangilinan J."/>
            <person name="Riley R."/>
            <person name="LaButti K."/>
            <person name="Andreopoulos B."/>
            <person name="Lipzen A."/>
            <person name="Chen C."/>
            <person name="Yan M."/>
            <person name="Daum C."/>
            <person name="Ng V."/>
            <person name="Clum A."/>
            <person name="Steindorff A."/>
            <person name="Ohm R.A."/>
            <person name="Martin F."/>
            <person name="Silar P."/>
            <person name="Natvig D.O."/>
            <person name="Lalanne C."/>
            <person name="Gautier V."/>
            <person name="Ament-Velasquez S.L."/>
            <person name="Kruys A."/>
            <person name="Hutchinson M.I."/>
            <person name="Powell A.J."/>
            <person name="Barry K."/>
            <person name="Miller A.N."/>
            <person name="Grigoriev I.V."/>
            <person name="Debuchy R."/>
            <person name="Gladieux P."/>
            <person name="Hiltunen Thoren M."/>
            <person name="Johannesson H."/>
        </authorList>
    </citation>
    <scope>NUCLEOTIDE SEQUENCE [LARGE SCALE GENOMIC DNA]</scope>
    <source>
        <strain evidence="16">CBS 284.82</strain>
    </source>
</reference>
<keyword evidence="3" id="KW-1003">Cell membrane</keyword>
<gene>
    <name evidence="15" type="ORF">C8A01DRAFT_14865</name>
</gene>
<keyword evidence="7 12" id="KW-1133">Transmembrane helix</keyword>
<protein>
    <recommendedName>
        <fullName evidence="2">chitin synthase</fullName>
        <ecNumber evidence="2">2.4.1.16</ecNumber>
    </recommendedName>
</protein>
<evidence type="ECO:0000256" key="10">
    <source>
        <dbReference type="ARBA" id="ARBA00049510"/>
    </source>
</evidence>
<dbReference type="GO" id="GO:0030428">
    <property type="term" value="C:cell septum"/>
    <property type="evidence" value="ECO:0007669"/>
    <property type="project" value="TreeGrafter"/>
</dbReference>
<dbReference type="Pfam" id="PF08766">
    <property type="entry name" value="DEK_C"/>
    <property type="match status" value="1"/>
</dbReference>
<evidence type="ECO:0000256" key="9">
    <source>
        <dbReference type="ARBA" id="ARBA00023180"/>
    </source>
</evidence>
<dbReference type="EC" id="2.4.1.16" evidence="2"/>
<dbReference type="InterPro" id="IPR004835">
    <property type="entry name" value="Chitin_synth"/>
</dbReference>
<dbReference type="CDD" id="cd04190">
    <property type="entry name" value="Chitin_synth_C"/>
    <property type="match status" value="1"/>
</dbReference>
<dbReference type="EMBL" id="MU854358">
    <property type="protein sequence ID" value="KAK4041369.1"/>
    <property type="molecule type" value="Genomic_DNA"/>
</dbReference>
<dbReference type="GO" id="GO:0016459">
    <property type="term" value="C:myosin complex"/>
    <property type="evidence" value="ECO:0007669"/>
    <property type="project" value="InterPro"/>
</dbReference>
<dbReference type="InterPro" id="IPR001609">
    <property type="entry name" value="Myosin_head_motor_dom-like"/>
</dbReference>
<evidence type="ECO:0000256" key="11">
    <source>
        <dbReference type="SAM" id="MobiDB-lite"/>
    </source>
</evidence>
<dbReference type="Gene3D" id="3.10.120.10">
    <property type="entry name" value="Cytochrome b5-like heme/steroid binding domain"/>
    <property type="match status" value="1"/>
</dbReference>
<dbReference type="GO" id="GO:0003774">
    <property type="term" value="F:cytoskeletal motor activity"/>
    <property type="evidence" value="ECO:0007669"/>
    <property type="project" value="InterPro"/>
</dbReference>
<evidence type="ECO:0000256" key="8">
    <source>
        <dbReference type="ARBA" id="ARBA00023136"/>
    </source>
</evidence>
<feature type="domain" description="Cytochrome b5 heme-binding" evidence="13">
    <location>
        <begin position="806"/>
        <end position="866"/>
    </location>
</feature>
<dbReference type="SUPFAM" id="SSF55856">
    <property type="entry name" value="Cytochrome b5-like heme/steroid binding domain"/>
    <property type="match status" value="1"/>
</dbReference>
<dbReference type="Gene3D" id="1.10.10.60">
    <property type="entry name" value="Homeodomain-like"/>
    <property type="match status" value="1"/>
</dbReference>
<dbReference type="GO" id="GO:0006031">
    <property type="term" value="P:chitin biosynthetic process"/>
    <property type="evidence" value="ECO:0007669"/>
    <property type="project" value="TreeGrafter"/>
</dbReference>
<dbReference type="Gene3D" id="1.10.10.820">
    <property type="match status" value="1"/>
</dbReference>
<evidence type="ECO:0000256" key="1">
    <source>
        <dbReference type="ARBA" id="ARBA00004651"/>
    </source>
</evidence>
<feature type="domain" description="DEK-C" evidence="14">
    <location>
        <begin position="1750"/>
        <end position="1806"/>
    </location>
</feature>
<feature type="transmembrane region" description="Helical" evidence="12">
    <location>
        <begin position="741"/>
        <end position="761"/>
    </location>
</feature>
<dbReference type="PANTHER" id="PTHR22914:SF13">
    <property type="entry name" value="CHITIN SYNTHASE"/>
    <property type="match status" value="1"/>
</dbReference>
<keyword evidence="8 12" id="KW-0472">Membrane</keyword>
<dbReference type="PROSITE" id="PS51998">
    <property type="entry name" value="DEK_C"/>
    <property type="match status" value="1"/>
</dbReference>
<comment type="subcellular location">
    <subcellularLocation>
        <location evidence="1">Cell membrane</location>
        <topology evidence="1">Multi-pass membrane protein</topology>
    </subcellularLocation>
</comment>
<dbReference type="InterPro" id="IPR029044">
    <property type="entry name" value="Nucleotide-diphossugar_trans"/>
</dbReference>
<feature type="transmembrane region" description="Helical" evidence="12">
    <location>
        <begin position="1468"/>
        <end position="1489"/>
    </location>
</feature>
<proteinExistence type="predicted"/>
<dbReference type="Gene3D" id="1.20.120.720">
    <property type="entry name" value="Myosin VI head, motor domain, U50 subdomain"/>
    <property type="match status" value="1"/>
</dbReference>
<evidence type="ECO:0000313" key="16">
    <source>
        <dbReference type="Proteomes" id="UP001303115"/>
    </source>
</evidence>
<evidence type="ECO:0000259" key="14">
    <source>
        <dbReference type="PROSITE" id="PS51998"/>
    </source>
</evidence>
<sequence>MANRMSMYSMASEPGLGGSRGGQQSQVSTTTLLNSIHNIYLSSQPYQLDAGTSLVVNTWLTASQPGPTGLVGGTIDADLVTRAWEHARRRAEDGCIIFGSLHTSTPSILRPALSSFPVAIPSSILQSLQAIEPFLRCVTPYNPSTPRQTALGVSLTLSLSGKIVGASVALSQGGIDTDKGLLRIPAEPGNRAFDVFYYLLTSASTPAEREFLGLKGASSYNLLARSGTYDPPSYLPTADDGAAADDFRTALKDIGIKGSAHRNFISMLAGLLKLGNTIDYNVDEDVLEEISEDVGGLLGLEPEVLARQCTTEDRATLLGGLYEALVDWVIKKANEAIAAQMGRIRDGEESADGSQAGRTPNLLEDTGDTVCLHFLEIPDPNLGKAVSMRGIFDDNQGINSEMKQDGVEVAPVSSSILREMQSAVAEAGPELGIMIGSLGRERQHMLEKREEVLEKIALASEDDGFLKQLLFPVPAEGINLGRSGRIDLPALLSTSRAWYHLCIHPTDESPASLAALPSVNSAWSAGTVSRQLRAWRLPEWSNRRNKHLDYTVDFDFDEFVSRYRMLGCMDGRDGIESWILERGWANGEVVVGRERVWMRESAWWEAEGVMDLKPGDAERLGSMPNMMPPTGYSATGSGFFPPQPFQDASSNGSREQLVHQRNMSQATLGGPRPGLAPSIAPTAMTGMRNVNTGDYGLGRKGDTRKDDVYYNSDGQFVGNLDADLAAGKKIEEQPVSAGRRAWVILVWILTFWIPSPLLRYVGRMKRPDVRMAWREKLVLCFFIVLLNGIIVFWIIFFGKLLCPNYDKAWKRSEIKNHQGADDFWVSVHGKVYDITKFWKLQHGTPAYQSTREYMEPLGGLDMDNYFIVPLTLACPGLVTDETIELVLNTTQEWPQAVHTSGYYARDRTGSMGKVDWYTQKFLPRMKEYITGDLVWDPNQIKQEGEQDGRMWFLWDNRIFDLTDYMNTQQVYSNSDRWSFLNAKVVSTIKNNPGQDLTDQFAKLLDNANSTEKVAITNSFNCIKNRFYMGITDYRESARCQANSWILIVFTAILVSVILIKFVSALQFGSKRRPSPQDKFVICQVPAYTEGEDSLRQALDSLTALQYDNKRKLICVICDGVIVGAGNDRPTPKIVLDILGVDPKVDPPALAFKSVGTGSEQLNFGKVYSGLYEYEGNVVPYLVVVKVGKESEREKTKPGNRGKRDSQILLMSFLNRVHHRTPMNPLELEMFHQINNIIGVDPELYEYLLMVDADTNVREDSLNRLVAACANDAKIAGICGETSLQNEERSWWTMIQVYEYYISHHLAKAFESLFGSVTCLPGCFSMYRLRTADKGKPLIISDDIIRDYSDCLVDTLHKKNLLSLGEDRYLTTLMTKYFPYMSYKFIPDAYCQTAAPEKWSVLLSQRRRWINSTIHNLVELMFIPEMCGFCCFSMRFIVFIDLFGTIVLPATCVYLGWLLYTVITRTGPFPLISIIMLAVVYGLQALIFILKRQWQHVGWMIIYILAFPVYSFILPIYSFWNQDNFSWGNTRIVIGESGKKQVVAVDDEGFDPRSVPLQRWDDYALVNNLPGRRGGQSEKHGIEGGMGMYDENYEMDDMKSVYSSVRQASVLTGLQGRGGVGAYMPPTPGTPGTPFTPGAMTRTSTFVGTTPYTDSPNLAHRQSMMSMGTMAADQRRSHTPYADFPAHRNSSASNLRGLSGTPPTLGVPGGVAGNNRLSMASSAMLQPSPSRLGLHSDLSTGSFGGVGAGGPVDDAAIIEAIQSVLREVDLDTVTKKQVRALVEQRLQTELAGERRTFMDRQIDNELANM</sequence>
<dbReference type="GO" id="GO:0005886">
    <property type="term" value="C:plasma membrane"/>
    <property type="evidence" value="ECO:0007669"/>
    <property type="project" value="UniProtKB-SubCell"/>
</dbReference>
<feature type="region of interest" description="Disordered" evidence="11">
    <location>
        <begin position="1"/>
        <end position="25"/>
    </location>
</feature>
<dbReference type="PANTHER" id="PTHR22914">
    <property type="entry name" value="CHITIN SYNTHASE"/>
    <property type="match status" value="1"/>
</dbReference>
<keyword evidence="5" id="KW-0808">Transferase</keyword>
<dbReference type="Pfam" id="PF00173">
    <property type="entry name" value="Cyt-b5"/>
    <property type="match status" value="1"/>
</dbReference>
<evidence type="ECO:0000256" key="12">
    <source>
        <dbReference type="SAM" id="Phobius"/>
    </source>
</evidence>
<dbReference type="SMART" id="SM01117">
    <property type="entry name" value="Cyt-b5"/>
    <property type="match status" value="2"/>
</dbReference>
<evidence type="ECO:0000313" key="15">
    <source>
        <dbReference type="EMBL" id="KAK4041369.1"/>
    </source>
</evidence>
<keyword evidence="9" id="KW-0325">Glycoprotein</keyword>
<dbReference type="GO" id="GO:0004100">
    <property type="term" value="F:chitin synthase activity"/>
    <property type="evidence" value="ECO:0007669"/>
    <property type="project" value="UniProtKB-EC"/>
</dbReference>
<dbReference type="SMART" id="SM00242">
    <property type="entry name" value="MYSc"/>
    <property type="match status" value="1"/>
</dbReference>
<dbReference type="InterPro" id="IPR014876">
    <property type="entry name" value="DEK_C"/>
</dbReference>
<keyword evidence="16" id="KW-1185">Reference proteome</keyword>
<keyword evidence="4" id="KW-0328">Glycosyltransferase</keyword>
<evidence type="ECO:0000256" key="2">
    <source>
        <dbReference type="ARBA" id="ARBA00012543"/>
    </source>
</evidence>
<evidence type="ECO:0000256" key="5">
    <source>
        <dbReference type="ARBA" id="ARBA00022679"/>
    </source>
</evidence>
<evidence type="ECO:0000256" key="7">
    <source>
        <dbReference type="ARBA" id="ARBA00022989"/>
    </source>
</evidence>
<dbReference type="SUPFAM" id="SSF52540">
    <property type="entry name" value="P-loop containing nucleoside triphosphate hydrolases"/>
    <property type="match status" value="1"/>
</dbReference>
<feature type="transmembrane region" description="Helical" evidence="12">
    <location>
        <begin position="777"/>
        <end position="797"/>
    </location>
</feature>
<dbReference type="InterPro" id="IPR036400">
    <property type="entry name" value="Cyt_B5-like_heme/steroid_sf"/>
</dbReference>
<feature type="transmembrane region" description="Helical" evidence="12">
    <location>
        <begin position="1496"/>
        <end position="1519"/>
    </location>
</feature>
<dbReference type="SUPFAM" id="SSF109715">
    <property type="entry name" value="DEK C-terminal domain"/>
    <property type="match status" value="1"/>
</dbReference>
<evidence type="ECO:0000259" key="13">
    <source>
        <dbReference type="PROSITE" id="PS50255"/>
    </source>
</evidence>